<feature type="chain" id="PRO_5043389433" evidence="2">
    <location>
        <begin position="22"/>
        <end position="204"/>
    </location>
</feature>
<feature type="signal peptide" evidence="2">
    <location>
        <begin position="1"/>
        <end position="21"/>
    </location>
</feature>
<evidence type="ECO:0000259" key="3">
    <source>
        <dbReference type="Pfam" id="PF13505"/>
    </source>
</evidence>
<organism evidence="4">
    <name type="scientific">Flavobacterium sp. CFS9</name>
    <dbReference type="NCBI Taxonomy" id="3143118"/>
    <lineage>
        <taxon>Bacteria</taxon>
        <taxon>Pseudomonadati</taxon>
        <taxon>Bacteroidota</taxon>
        <taxon>Flavobacteriia</taxon>
        <taxon>Flavobacteriales</taxon>
        <taxon>Flavobacteriaceae</taxon>
        <taxon>Flavobacterium</taxon>
    </lineage>
</organism>
<proteinExistence type="predicted"/>
<name>A0AAT9H0I7_9FLAO</name>
<keyword evidence="1 2" id="KW-0732">Signal</keyword>
<feature type="domain" description="Outer membrane protein beta-barrel" evidence="3">
    <location>
        <begin position="8"/>
        <end position="194"/>
    </location>
</feature>
<evidence type="ECO:0000256" key="2">
    <source>
        <dbReference type="SAM" id="SignalP"/>
    </source>
</evidence>
<dbReference type="InterPro" id="IPR027385">
    <property type="entry name" value="Beta-barrel_OMP"/>
</dbReference>
<dbReference type="RefSeq" id="WP_369618113.1">
    <property type="nucleotide sequence ID" value="NZ_AP031573.1"/>
</dbReference>
<accession>A0AAT9H0I7</accession>
<sequence>MSKRNLVIIVLTLFALTNLQAQVTFKPGLRAGASFSTFSNTRSDYKTDFYIGGFGEIKLTKIYTLQPEITYSQQGAKNVKTFISTNNGNDVVSSKDLEIDYLSIAAVNKFTLKNGFQFQAGPTLDFRLQDNLLYEKSDIDLAFIMGIGYRLPSGLTFEARFKKGIVDVLDSDYYGSNGNNSDYWFGDYNTNVSFQLGISYPFGK</sequence>
<gene>
    <name evidence="4" type="ORF">CFS9_16670</name>
</gene>
<evidence type="ECO:0000256" key="1">
    <source>
        <dbReference type="ARBA" id="ARBA00022729"/>
    </source>
</evidence>
<dbReference type="EMBL" id="AP031573">
    <property type="protein sequence ID" value="BFM43026.1"/>
    <property type="molecule type" value="Genomic_DNA"/>
</dbReference>
<protein>
    <submittedName>
        <fullName evidence="4">Outer membrane beta-barrel protein</fullName>
    </submittedName>
</protein>
<reference evidence="4" key="1">
    <citation type="submission" date="2024-05" db="EMBL/GenBank/DDBJ databases">
        <title>Whole-Genome Sequence of CFS9, a Potential Fish Probiotic Isolated from the Body Surface of Silurus asotus.</title>
        <authorList>
            <person name="Kojima M."/>
            <person name="Tobioka K."/>
            <person name="Yokota K."/>
            <person name="Nakatani H."/>
            <person name="Hori K."/>
            <person name="Tamaru Y."/>
            <person name="Okazaki F."/>
        </authorList>
    </citation>
    <scope>NUCLEOTIDE SEQUENCE</scope>
    <source>
        <strain evidence="4">CFS9</strain>
    </source>
</reference>
<evidence type="ECO:0000313" key="4">
    <source>
        <dbReference type="EMBL" id="BFM43026.1"/>
    </source>
</evidence>
<dbReference type="AlphaFoldDB" id="A0AAT9H0I7"/>
<dbReference type="Pfam" id="PF13505">
    <property type="entry name" value="OMP_b-brl"/>
    <property type="match status" value="1"/>
</dbReference>